<evidence type="ECO:0000313" key="4">
    <source>
        <dbReference type="EMBL" id="CAI8594355.1"/>
    </source>
</evidence>
<dbReference type="PANTHER" id="PTHR42995">
    <property type="entry name" value="ACETYL-COENZYME A CARBOXYLASE CARBOXYL TRANSFERASE SUBUNIT BETA, CHLOROPLASTIC"/>
    <property type="match status" value="1"/>
</dbReference>
<organism evidence="4 5">
    <name type="scientific">Vicia faba</name>
    <name type="common">Broad bean</name>
    <name type="synonym">Faba vulgaris</name>
    <dbReference type="NCBI Taxonomy" id="3906"/>
    <lineage>
        <taxon>Eukaryota</taxon>
        <taxon>Viridiplantae</taxon>
        <taxon>Streptophyta</taxon>
        <taxon>Embryophyta</taxon>
        <taxon>Tracheophyta</taxon>
        <taxon>Spermatophyta</taxon>
        <taxon>Magnoliopsida</taxon>
        <taxon>eudicotyledons</taxon>
        <taxon>Gunneridae</taxon>
        <taxon>Pentapetalae</taxon>
        <taxon>rosids</taxon>
        <taxon>fabids</taxon>
        <taxon>Fabales</taxon>
        <taxon>Fabaceae</taxon>
        <taxon>Papilionoideae</taxon>
        <taxon>50 kb inversion clade</taxon>
        <taxon>NPAAA clade</taxon>
        <taxon>Hologalegina</taxon>
        <taxon>IRL clade</taxon>
        <taxon>Fabeae</taxon>
        <taxon>Vicia</taxon>
    </lineage>
</organism>
<dbReference type="GO" id="GO:0006633">
    <property type="term" value="P:fatty acid biosynthetic process"/>
    <property type="evidence" value="ECO:0007669"/>
    <property type="project" value="TreeGrafter"/>
</dbReference>
<dbReference type="InterPro" id="IPR011762">
    <property type="entry name" value="COA_CT_N"/>
</dbReference>
<dbReference type="InterPro" id="IPR029045">
    <property type="entry name" value="ClpP/crotonase-like_dom_sf"/>
</dbReference>
<dbReference type="EMBL" id="OX451735">
    <property type="protein sequence ID" value="CAI8594355.1"/>
    <property type="molecule type" value="Genomic_DNA"/>
</dbReference>
<protein>
    <recommendedName>
        <fullName evidence="3">CoA carboxyltransferase N-terminal domain-containing protein</fullName>
    </recommendedName>
</protein>
<accession>A0AAV0Z6Z9</accession>
<evidence type="ECO:0000259" key="3">
    <source>
        <dbReference type="PROSITE" id="PS50980"/>
    </source>
</evidence>
<keyword evidence="2" id="KW-0479">Metal-binding</keyword>
<dbReference type="GO" id="GO:0016740">
    <property type="term" value="F:transferase activity"/>
    <property type="evidence" value="ECO:0007669"/>
    <property type="project" value="UniProtKB-KW"/>
</dbReference>
<dbReference type="AlphaFoldDB" id="A0AAV0Z6Z9"/>
<reference evidence="4 5" key="1">
    <citation type="submission" date="2023-01" db="EMBL/GenBank/DDBJ databases">
        <authorList>
            <person name="Kreplak J."/>
        </authorList>
    </citation>
    <scope>NUCLEOTIDE SEQUENCE [LARGE SCALE GENOMIC DNA]</scope>
</reference>
<dbReference type="PROSITE" id="PS50980">
    <property type="entry name" value="COA_CT_NTER"/>
    <property type="match status" value="1"/>
</dbReference>
<name>A0AAV0Z6Z9_VICFA</name>
<evidence type="ECO:0000256" key="2">
    <source>
        <dbReference type="ARBA" id="ARBA00022771"/>
    </source>
</evidence>
<dbReference type="GO" id="GO:0003989">
    <property type="term" value="F:acetyl-CoA carboxylase activity"/>
    <property type="evidence" value="ECO:0007669"/>
    <property type="project" value="TreeGrafter"/>
</dbReference>
<keyword evidence="2" id="KW-0863">Zinc-finger</keyword>
<dbReference type="Gene3D" id="3.90.226.10">
    <property type="entry name" value="2-enoyl-CoA Hydratase, Chain A, domain 1"/>
    <property type="match status" value="1"/>
</dbReference>
<keyword evidence="5" id="KW-1185">Reference proteome</keyword>
<evidence type="ECO:0000256" key="1">
    <source>
        <dbReference type="ARBA" id="ARBA00022679"/>
    </source>
</evidence>
<dbReference type="SUPFAM" id="SSF52096">
    <property type="entry name" value="ClpP/crotonase"/>
    <property type="match status" value="1"/>
</dbReference>
<gene>
    <name evidence="4" type="ORF">VFH_I137280</name>
</gene>
<feature type="domain" description="CoA carboxyltransferase N-terminal" evidence="3">
    <location>
        <begin position="1"/>
        <end position="96"/>
    </location>
</feature>
<dbReference type="GO" id="GO:0008270">
    <property type="term" value="F:zinc ion binding"/>
    <property type="evidence" value="ECO:0007669"/>
    <property type="project" value="UniProtKB-KW"/>
</dbReference>
<dbReference type="GO" id="GO:2001295">
    <property type="term" value="P:malonyl-CoA biosynthetic process"/>
    <property type="evidence" value="ECO:0007669"/>
    <property type="project" value="TreeGrafter"/>
</dbReference>
<proteinExistence type="predicted"/>
<sequence>MQEGSLSLMQMDKISSALYNHQINQKLLYVAILISPTTGGVTTSFGMLGDIIIVEPKSYLAFAGLLDSIVSRDSLKHFLSELFKFHGCFPWIENEN</sequence>
<evidence type="ECO:0000313" key="5">
    <source>
        <dbReference type="Proteomes" id="UP001157006"/>
    </source>
</evidence>
<dbReference type="PANTHER" id="PTHR42995:SF5">
    <property type="entry name" value="ACETYL-COENZYME A CARBOXYLASE CARBOXYL TRANSFERASE SUBUNIT BETA, CHLOROPLASTIC"/>
    <property type="match status" value="1"/>
</dbReference>
<keyword evidence="1" id="KW-0808">Transferase</keyword>
<dbReference type="Proteomes" id="UP001157006">
    <property type="component" value="Chromosome 1S"/>
</dbReference>
<keyword evidence="2" id="KW-0862">Zinc</keyword>